<comment type="caution">
    <text evidence="1">The sequence shown here is derived from an EMBL/GenBank/DDBJ whole genome shotgun (WGS) entry which is preliminary data.</text>
</comment>
<name>A0ABV0KHB8_9CYAN</name>
<dbReference type="Proteomes" id="UP001476950">
    <property type="component" value="Unassembled WGS sequence"/>
</dbReference>
<dbReference type="RefSeq" id="WP_190450789.1">
    <property type="nucleotide sequence ID" value="NZ_JAMPLM010000002.1"/>
</dbReference>
<dbReference type="EMBL" id="JAMPLM010000002">
    <property type="protein sequence ID" value="MEP1057719.1"/>
    <property type="molecule type" value="Genomic_DNA"/>
</dbReference>
<gene>
    <name evidence="1" type="ORF">NDI38_04655</name>
</gene>
<reference evidence="1 2" key="1">
    <citation type="submission" date="2022-04" db="EMBL/GenBank/DDBJ databases">
        <title>Positive selection, recombination, and allopatry shape intraspecific diversity of widespread and dominant cyanobacteria.</title>
        <authorList>
            <person name="Wei J."/>
            <person name="Shu W."/>
            <person name="Hu C."/>
        </authorList>
    </citation>
    <scope>NUCLEOTIDE SEQUENCE [LARGE SCALE GENOMIC DNA]</scope>
    <source>
        <strain evidence="1 2">AS-A4</strain>
    </source>
</reference>
<proteinExistence type="predicted"/>
<sequence length="230" mass="25243">MQSYLDTLSQWVESEAEAVGGYAELAHRISAASGDRISSEAVRKWANQKVGRHGLQEDSLEKIAAYRKQTKEQVRKWLNGDEAKESLGEFNLQALRQAPIEIVAEALQICAELLKSHVTQKSGTIVTVKSDSYVDDHAMPYESLPALLADAFARANLTVEEGQSRVLADFADGHEAQLQAFMNGEAEPDFCGCAALSVALRQITGDEWTDDMIAHKIAPWCHKGLADSLN</sequence>
<organism evidence="1 2">
    <name type="scientific">Stenomitos frigidus AS-A4</name>
    <dbReference type="NCBI Taxonomy" id="2933935"/>
    <lineage>
        <taxon>Bacteria</taxon>
        <taxon>Bacillati</taxon>
        <taxon>Cyanobacteriota</taxon>
        <taxon>Cyanophyceae</taxon>
        <taxon>Leptolyngbyales</taxon>
        <taxon>Leptolyngbyaceae</taxon>
        <taxon>Stenomitos</taxon>
    </lineage>
</organism>
<accession>A0ABV0KHB8</accession>
<protein>
    <submittedName>
        <fullName evidence="1">Uncharacterized protein</fullName>
    </submittedName>
</protein>
<keyword evidence="2" id="KW-1185">Reference proteome</keyword>
<evidence type="ECO:0000313" key="2">
    <source>
        <dbReference type="Proteomes" id="UP001476950"/>
    </source>
</evidence>
<evidence type="ECO:0000313" key="1">
    <source>
        <dbReference type="EMBL" id="MEP1057719.1"/>
    </source>
</evidence>